<accession>A0AA41XFR9</accession>
<dbReference type="RefSeq" id="WP_259530174.1">
    <property type="nucleotide sequence ID" value="NZ_JANLCK010000009.1"/>
</dbReference>
<proteinExistence type="predicted"/>
<organism evidence="1 2">
    <name type="scientific">Herbiconiux oxytropis</name>
    <dbReference type="NCBI Taxonomy" id="2970915"/>
    <lineage>
        <taxon>Bacteria</taxon>
        <taxon>Bacillati</taxon>
        <taxon>Actinomycetota</taxon>
        <taxon>Actinomycetes</taxon>
        <taxon>Micrococcales</taxon>
        <taxon>Microbacteriaceae</taxon>
        <taxon>Herbiconiux</taxon>
    </lineage>
</organism>
<evidence type="ECO:0000313" key="1">
    <source>
        <dbReference type="EMBL" id="MCS5727202.1"/>
    </source>
</evidence>
<reference evidence="1" key="1">
    <citation type="submission" date="2022-08" db="EMBL/GenBank/DDBJ databases">
        <authorList>
            <person name="Deng Y."/>
            <person name="Han X.-F."/>
            <person name="Zhang Y.-Q."/>
        </authorList>
    </citation>
    <scope>NUCLEOTIDE SEQUENCE</scope>
    <source>
        <strain evidence="1">CPCC 203407</strain>
    </source>
</reference>
<comment type="caution">
    <text evidence="1">The sequence shown here is derived from an EMBL/GenBank/DDBJ whole genome shotgun (WGS) entry which is preliminary data.</text>
</comment>
<dbReference type="Proteomes" id="UP001165587">
    <property type="component" value="Unassembled WGS sequence"/>
</dbReference>
<gene>
    <name evidence="1" type="ORF">N1028_14975</name>
</gene>
<protein>
    <submittedName>
        <fullName evidence="1">Uncharacterized protein</fullName>
    </submittedName>
</protein>
<dbReference type="AlphaFoldDB" id="A0AA41XFR9"/>
<name>A0AA41XFR9_9MICO</name>
<dbReference type="EMBL" id="JANLCK010000009">
    <property type="protein sequence ID" value="MCS5727202.1"/>
    <property type="molecule type" value="Genomic_DNA"/>
</dbReference>
<evidence type="ECO:0000313" key="2">
    <source>
        <dbReference type="Proteomes" id="UP001165587"/>
    </source>
</evidence>
<sequence length="97" mass="11194">MSTLDLTDVATLWFGQGEAVPGTTSVGTPAPVRMLWRGERWRVTDRPTEPEGLYWTTHPPEFAAWRFQATDPQGRSRVFDLVRHHGDHHWLVVHVYD</sequence>
<keyword evidence="2" id="KW-1185">Reference proteome</keyword>